<dbReference type="EMBL" id="PUIV01000001">
    <property type="protein sequence ID" value="PWB95737.1"/>
    <property type="molecule type" value="Genomic_DNA"/>
</dbReference>
<dbReference type="Proteomes" id="UP000245137">
    <property type="component" value="Unassembled WGS sequence"/>
</dbReference>
<reference evidence="1 2" key="1">
    <citation type="journal article" date="2018" name="Appl. Microbiol. Biotechnol.">
        <title>Co-cultivation of the strictly anaerobic methanogen Methanosarcina barkeri with aerobic methanotrophs in an oxygen-limited membrane bioreactor.</title>
        <authorList>
            <person name="In 't Zandt M.H."/>
            <person name="van den Bosch T.J.M."/>
            <person name="Rijkers R."/>
            <person name="van Kessel M.A.H.J."/>
            <person name="Jetten M.S.M."/>
            <person name="Welte C.U."/>
        </authorList>
    </citation>
    <scope>NUCLEOTIDE SEQUENCE [LARGE SCALE GENOMIC DNA]</scope>
    <source>
        <strain evidence="1 2">DSM 17706</strain>
    </source>
</reference>
<comment type="caution">
    <text evidence="1">The sequence shown here is derived from an EMBL/GenBank/DDBJ whole genome shotgun (WGS) entry which is preliminary data.</text>
</comment>
<dbReference type="RefSeq" id="WP_108915414.1">
    <property type="nucleotide sequence ID" value="NZ_BGJY01000001.1"/>
</dbReference>
<gene>
    <name evidence="1" type="ORF">C5689_01095</name>
</gene>
<dbReference type="OrthoDB" id="7172864at2"/>
<sequence>MTADAQFATLDQVDGSRAPNHFSATKPLISPVSGLANDYLNLFNELVMMLEQLPHMPELIDDLLAWRPVTYKEYFERSQLPGRHSALAAYEKVSPDFKRRFEAYVAELDTIAVASVAAVRLQYRSGAPQNLDRLAGTCARAGEKMRAILFKASRLVNYARLSDD</sequence>
<evidence type="ECO:0000313" key="2">
    <source>
        <dbReference type="Proteomes" id="UP000245137"/>
    </source>
</evidence>
<keyword evidence="2" id="KW-1185">Reference proteome</keyword>
<proteinExistence type="predicted"/>
<name>A0A2U1SVU2_METSR</name>
<evidence type="ECO:0000313" key="1">
    <source>
        <dbReference type="EMBL" id="PWB95737.1"/>
    </source>
</evidence>
<protein>
    <submittedName>
        <fullName evidence="1">Uncharacterized protein</fullName>
    </submittedName>
</protein>
<organism evidence="1 2">
    <name type="scientific">Methylosinus sporium</name>
    <dbReference type="NCBI Taxonomy" id="428"/>
    <lineage>
        <taxon>Bacteria</taxon>
        <taxon>Pseudomonadati</taxon>
        <taxon>Pseudomonadota</taxon>
        <taxon>Alphaproteobacteria</taxon>
        <taxon>Hyphomicrobiales</taxon>
        <taxon>Methylocystaceae</taxon>
        <taxon>Methylosinus</taxon>
    </lineage>
</organism>
<accession>A0A2U1SVU2</accession>
<dbReference type="AlphaFoldDB" id="A0A2U1SVU2"/>